<dbReference type="Pfam" id="PF18833">
    <property type="entry name" value="TPR_22"/>
    <property type="match status" value="1"/>
</dbReference>
<dbReference type="HOGENOM" id="CLU_001688_0_0_1"/>
<dbReference type="PROSITE" id="PS50293">
    <property type="entry name" value="TPR_REGION"/>
    <property type="match status" value="1"/>
</dbReference>
<feature type="compositionally biased region" description="Acidic residues" evidence="4">
    <location>
        <begin position="356"/>
        <end position="365"/>
    </location>
</feature>
<protein>
    <recommendedName>
        <fullName evidence="7">Superkiller protein 3</fullName>
    </recommendedName>
</protein>
<dbReference type="OrthoDB" id="421075at2759"/>
<evidence type="ECO:0000256" key="1">
    <source>
        <dbReference type="ARBA" id="ARBA00022737"/>
    </source>
</evidence>
<organism evidence="5 6">
    <name type="scientific">Kazachstania africana (strain ATCC 22294 / BCRC 22015 / CBS 2517 / CECT 1963 / NBRC 1671 / NRRL Y-8276)</name>
    <name type="common">Yeast</name>
    <name type="synonym">Kluyveromyces africanus</name>
    <dbReference type="NCBI Taxonomy" id="1071382"/>
    <lineage>
        <taxon>Eukaryota</taxon>
        <taxon>Fungi</taxon>
        <taxon>Dikarya</taxon>
        <taxon>Ascomycota</taxon>
        <taxon>Saccharomycotina</taxon>
        <taxon>Saccharomycetes</taxon>
        <taxon>Saccharomycetales</taxon>
        <taxon>Saccharomycetaceae</taxon>
        <taxon>Kazachstania</taxon>
    </lineage>
</organism>
<dbReference type="GeneID" id="13882493"/>
<dbReference type="GO" id="GO:0055087">
    <property type="term" value="C:Ski complex"/>
    <property type="evidence" value="ECO:0007669"/>
    <property type="project" value="EnsemblFungi"/>
</dbReference>
<dbReference type="Pfam" id="PF11110">
    <property type="entry name" value="Phage_hub_GP28"/>
    <property type="match status" value="1"/>
</dbReference>
<dbReference type="SMART" id="SM00028">
    <property type="entry name" value="TPR"/>
    <property type="match status" value="12"/>
</dbReference>
<dbReference type="SUPFAM" id="SSF81901">
    <property type="entry name" value="HCP-like"/>
    <property type="match status" value="1"/>
</dbReference>
<gene>
    <name evidence="5" type="primary">KAFR0B00250</name>
    <name evidence="5" type="ORF">KAFR_0B00250</name>
</gene>
<dbReference type="SUPFAM" id="SSF48452">
    <property type="entry name" value="TPR-like"/>
    <property type="match status" value="4"/>
</dbReference>
<dbReference type="FunCoup" id="H2APM5">
    <property type="interactions" value="587"/>
</dbReference>
<dbReference type="InterPro" id="IPR024342">
    <property type="entry name" value="Phage_T4_Gp28"/>
</dbReference>
<sequence>MADVKQLLKEAKQELARADYEEAISISKEVLKLDKNNYFAYVFLGKSYASLTENDINHNLTNAVNNYKSATQLVPENLLAWKGLFLLFQNHETRKHILPDIVSFDDFFLLCSTYMEVLLELQESQVDLINLIKNMKLHFTGNDDFSESYYKSFRTGTLLYELMGRHLFKDPGQPLQELIKILSAKETLQVSKILSQERLKLSTNDPNYQIKVNSLAWKIYKDSILDDLYNQLVNLIDDDAERKALEGMWLEYRIKVLKSMPTDIKLQYFDKIRTMVDEMVLIDHDSLIAWKYYFDWSDFSDLDSMDPMIVIKFFQRFPNEPLAILLYAWINSNFSSYNVKALDIKLDEADSRNTDFEEDEDEEELKELMQNDRDDEDQSKDKGWLSEEDILTTLIENIGQTKNSTLAYRIISRYYILNKEYEAASKYIKAGISLISYNIRDLGTNLINSKKELTIDLATCYTYVESPKNHKPALSLFDKILSEDPTNINAKIGKGIIAIEREDWNGAYTLITNIIEQEPSTSSNLEILSQLAWCKGHIGELDESVELFTTIVNKIEGTDLRTLEFKSKTLWRQAKVYISKYYEDKDDINIKIAFKLLVQVIKYCSDTYAEAYSLLGDIYAKFYNDRGRAFKCYYKAFELDSGDIAAAEYICTIYTDCGNWATASQIAERLIKSENAKTELRKANWPYRVMGISFLEDQNETDSIEWFQSALRVDPNDIESWVGLGQAYFACGRVEASIKVFEKAVELSPDHNYAKYFNSVALAQMDEFERAIDILRHVLKDEPEKEVFKMELATQIVDYSFDLYNQGYLMKAIAIISEAIDLIKELVIDLDCVIQNVWITLSKVLYLYLLVESKIDTLPVESLVAIFSAFVLPEETEEINNIDGVTLDKLLSSESTDNISIACDFLILASKYAIASHADNFQTLPGTLRSSIWYNLGISELMAYCTIKELRYKDAAIMSFKKSIKYQSNSPEAWIGFGIATMELNYHVAQHCFIKAMVLSPKDVEIWFNLALLALQNNDTVLAGEIMSRAQSMAPQNSSPWLGMALLYEKEGKSTESANMFGHSYILANGRSKIVQLLYASSVLKNRIGGGNEERDLTATEELNTIAFGLEQYFKKNPNDPFALQCALLVLERLHNFKVAEKLANRLTENLEKRFEKTQNDEELFNFAIVKSQLARIQLGSGDYENAVENANLSQGLLTDYQENGLHSKKVLKGILSNYICLGLSFFYLGNFDETLVNFQQLLNLSKDSKSLIMLISKVLYEVGDEAKEIAMQELTDYALQYGSDLFITLTIVAMTILENDGDSMRHVLDELKSIGPSHIIADKHKEVQQLIEEIQKRLKITSDKTLTQRAAFLFPNNSNSWNHLDEKIKQKLSTDGQNKITAEQLSNSYCKLKDVRSIQKSLFLTPWNKNAISALNGCF</sequence>
<dbReference type="KEGG" id="kaf:KAFR_0B00250"/>
<feature type="region of interest" description="Disordered" evidence="4">
    <location>
        <begin position="352"/>
        <end position="382"/>
    </location>
</feature>
<dbReference type="GO" id="GO:0070481">
    <property type="term" value="P:nuclear-transcribed mRNA catabolic process, non-stop decay"/>
    <property type="evidence" value="ECO:0007669"/>
    <property type="project" value="EnsemblFungi"/>
</dbReference>
<evidence type="ECO:0000313" key="6">
    <source>
        <dbReference type="Proteomes" id="UP000005220"/>
    </source>
</evidence>
<evidence type="ECO:0000256" key="4">
    <source>
        <dbReference type="SAM" id="MobiDB-lite"/>
    </source>
</evidence>
<dbReference type="eggNOG" id="KOG1127">
    <property type="taxonomic scope" value="Eukaryota"/>
</dbReference>
<keyword evidence="2 3" id="KW-0802">TPR repeat</keyword>
<dbReference type="InterPro" id="IPR019734">
    <property type="entry name" value="TPR_rpt"/>
</dbReference>
<dbReference type="PANTHER" id="PTHR15704:SF7">
    <property type="entry name" value="SUPERKILLER COMPLEX PROTEIN 3"/>
    <property type="match status" value="1"/>
</dbReference>
<dbReference type="Pfam" id="PF13432">
    <property type="entry name" value="TPR_16"/>
    <property type="match status" value="1"/>
</dbReference>
<dbReference type="InParanoid" id="H2APM5"/>
<keyword evidence="6" id="KW-1185">Reference proteome</keyword>
<dbReference type="InterPro" id="IPR039226">
    <property type="entry name" value="Ski3/TTC37"/>
</dbReference>
<dbReference type="Gene3D" id="1.25.40.10">
    <property type="entry name" value="Tetratricopeptide repeat domain"/>
    <property type="match status" value="4"/>
</dbReference>
<feature type="repeat" description="TPR" evidence="3">
    <location>
        <begin position="1216"/>
        <end position="1249"/>
    </location>
</feature>
<evidence type="ECO:0000256" key="3">
    <source>
        <dbReference type="PROSITE-ProRule" id="PRU00339"/>
    </source>
</evidence>
<proteinExistence type="predicted"/>
<dbReference type="EMBL" id="HE650822">
    <property type="protein sequence ID" value="CCF56325.1"/>
    <property type="molecule type" value="Genomic_DNA"/>
</dbReference>
<reference evidence="5 6" key="1">
    <citation type="journal article" date="2011" name="Proc. Natl. Acad. Sci. U.S.A.">
        <title>Evolutionary erosion of yeast sex chromosomes by mating-type switching accidents.</title>
        <authorList>
            <person name="Gordon J.L."/>
            <person name="Armisen D."/>
            <person name="Proux-Wera E."/>
            <person name="Oheigeartaigh S.S."/>
            <person name="Byrne K.P."/>
            <person name="Wolfe K.H."/>
        </authorList>
    </citation>
    <scope>NUCLEOTIDE SEQUENCE [LARGE SCALE GENOMIC DNA]</scope>
    <source>
        <strain evidence="6">ATCC 22294 / BCRC 22015 / CBS 2517 / CECT 1963 / NBRC 1671 / NRRL Y-8276</strain>
    </source>
</reference>
<dbReference type="GO" id="GO:0070478">
    <property type="term" value="P:nuclear-transcribed mRNA catabolic process, 3'-5' exonucleolytic nonsense-mediated decay"/>
    <property type="evidence" value="ECO:0007669"/>
    <property type="project" value="EnsemblFungi"/>
</dbReference>
<dbReference type="STRING" id="1071382.H2APM5"/>
<dbReference type="Proteomes" id="UP000005220">
    <property type="component" value="Chromosome 2"/>
</dbReference>
<dbReference type="Pfam" id="PF13181">
    <property type="entry name" value="TPR_8"/>
    <property type="match status" value="1"/>
</dbReference>
<evidence type="ECO:0000256" key="2">
    <source>
        <dbReference type="ARBA" id="ARBA00022803"/>
    </source>
</evidence>
<name>H2APM5_KAZAF</name>
<accession>H2APM5</accession>
<feature type="repeat" description="TPR" evidence="3">
    <location>
        <begin position="718"/>
        <end position="751"/>
    </location>
</feature>
<evidence type="ECO:0000313" key="5">
    <source>
        <dbReference type="EMBL" id="CCF56325.1"/>
    </source>
</evidence>
<keyword evidence="1" id="KW-0677">Repeat</keyword>
<evidence type="ECO:0008006" key="7">
    <source>
        <dbReference type="Google" id="ProtNLM"/>
    </source>
</evidence>
<dbReference type="PANTHER" id="PTHR15704">
    <property type="entry name" value="SUPERKILLER 3 PROTEIN-RELATED"/>
    <property type="match status" value="1"/>
</dbReference>
<feature type="repeat" description="TPR" evidence="3">
    <location>
        <begin position="684"/>
        <end position="717"/>
    </location>
</feature>
<dbReference type="InterPro" id="IPR040962">
    <property type="entry name" value="TPR_22"/>
</dbReference>
<dbReference type="PROSITE" id="PS50005">
    <property type="entry name" value="TPR"/>
    <property type="match status" value="3"/>
</dbReference>
<dbReference type="InterPro" id="IPR011990">
    <property type="entry name" value="TPR-like_helical_dom_sf"/>
</dbReference>
<dbReference type="RefSeq" id="XP_003955460.1">
    <property type="nucleotide sequence ID" value="XM_003955411.1"/>
</dbReference>